<gene>
    <name evidence="2" type="ORF">XYLVIOL_LOCUS650</name>
</gene>
<dbReference type="InterPro" id="IPR001214">
    <property type="entry name" value="SET_dom"/>
</dbReference>
<reference evidence="2 3" key="1">
    <citation type="submission" date="2024-08" db="EMBL/GenBank/DDBJ databases">
        <authorList>
            <person name="Will J Nash"/>
            <person name="Angela Man"/>
            <person name="Seanna McTaggart"/>
            <person name="Kendall Baker"/>
            <person name="Tom Barker"/>
            <person name="Leah Catchpole"/>
            <person name="Alex Durrant"/>
            <person name="Karim Gharbi"/>
            <person name="Naomi Irish"/>
            <person name="Gemy Kaithakottil"/>
            <person name="Debby Ku"/>
            <person name="Aaliyah Providence"/>
            <person name="Felix Shaw"/>
            <person name="David Swarbreck"/>
            <person name="Chris Watkins"/>
            <person name="Ann M. McCartney"/>
            <person name="Giulio Formenti"/>
            <person name="Alice Mouton"/>
            <person name="Noel Vella"/>
            <person name="Bjorn M von Reumont"/>
            <person name="Adriana Vella"/>
            <person name="Wilfried Haerty"/>
        </authorList>
    </citation>
    <scope>NUCLEOTIDE SEQUENCE [LARGE SCALE GENOMIC DNA]</scope>
</reference>
<dbReference type="EMBL" id="CAXAJV020001281">
    <property type="protein sequence ID" value="CAL7933798.1"/>
    <property type="molecule type" value="Genomic_DNA"/>
</dbReference>
<dbReference type="PANTHER" id="PTHR46455:SF2">
    <property type="entry name" value="AT24727P"/>
    <property type="match status" value="1"/>
</dbReference>
<sequence>MNIKRVKRYTEFKEKCAVTLFNFGSIASVLWFFSEIDEIWNHKRKEHQRQDWPRHKSICQAWEIHENSELGRYLLASRDLNPGDVILTESPLVWGPALHTDQRVCVGCGIRCNDSSTRCSKCLWPACDTYCSGLIDKNKHALECPLLLQARIIPRCDVLLVIRMLILWRKKSKHWKAIEKLQSHEDSRGPGTNAYEEVMDISQHIQRLLPGDPSDKQIIGKICGLIDVNALETIPPEGCVAIYETACLLEHSCLANTRHSFIIDDKGRPRITVKAVCHIQKGDHLSTMYTHALWATRARRAHLLETKYFSCHCKRCADPTELGTHLGTLICPQDNGFILPKDPLDFNSEWGCDLCPGILTASEVMQFVGKLEEDVDEVMGQARKDALVDLYSRLTALLHPGHQQCITVSHSLIQLLSADDPKKPELCKRIIQTTQTLDPSGARLALYTAVALRELSTCPGEDKKGLLSEAISLLQYEPQSSPVCYRLC</sequence>
<dbReference type="InterPro" id="IPR046341">
    <property type="entry name" value="SET_dom_sf"/>
</dbReference>
<keyword evidence="3" id="KW-1185">Reference proteome</keyword>
<accession>A0ABP1N2M9</accession>
<proteinExistence type="predicted"/>
<dbReference type="PROSITE" id="PS50280">
    <property type="entry name" value="SET"/>
    <property type="match status" value="1"/>
</dbReference>
<organism evidence="2 3">
    <name type="scientific">Xylocopa violacea</name>
    <name type="common">Violet carpenter bee</name>
    <name type="synonym">Apis violacea</name>
    <dbReference type="NCBI Taxonomy" id="135666"/>
    <lineage>
        <taxon>Eukaryota</taxon>
        <taxon>Metazoa</taxon>
        <taxon>Ecdysozoa</taxon>
        <taxon>Arthropoda</taxon>
        <taxon>Hexapoda</taxon>
        <taxon>Insecta</taxon>
        <taxon>Pterygota</taxon>
        <taxon>Neoptera</taxon>
        <taxon>Endopterygota</taxon>
        <taxon>Hymenoptera</taxon>
        <taxon>Apocrita</taxon>
        <taxon>Aculeata</taxon>
        <taxon>Apoidea</taxon>
        <taxon>Anthophila</taxon>
        <taxon>Apidae</taxon>
        <taxon>Xylocopa</taxon>
        <taxon>Xylocopa</taxon>
    </lineage>
</organism>
<dbReference type="Gene3D" id="1.10.220.160">
    <property type="match status" value="1"/>
</dbReference>
<evidence type="ECO:0000259" key="1">
    <source>
        <dbReference type="PROSITE" id="PS50280"/>
    </source>
</evidence>
<dbReference type="Gene3D" id="2.170.270.10">
    <property type="entry name" value="SET domain"/>
    <property type="match status" value="1"/>
</dbReference>
<evidence type="ECO:0000313" key="2">
    <source>
        <dbReference type="EMBL" id="CAL7933798.1"/>
    </source>
</evidence>
<protein>
    <recommendedName>
        <fullName evidence="1">SET domain-containing protein</fullName>
    </recommendedName>
</protein>
<dbReference type="SUPFAM" id="SSF82199">
    <property type="entry name" value="SET domain"/>
    <property type="match status" value="1"/>
</dbReference>
<feature type="domain" description="SET" evidence="1">
    <location>
        <begin position="56"/>
        <end position="290"/>
    </location>
</feature>
<evidence type="ECO:0000313" key="3">
    <source>
        <dbReference type="Proteomes" id="UP001642520"/>
    </source>
</evidence>
<dbReference type="Proteomes" id="UP001642520">
    <property type="component" value="Unassembled WGS sequence"/>
</dbReference>
<dbReference type="Gene3D" id="6.10.140.2220">
    <property type="match status" value="1"/>
</dbReference>
<dbReference type="CDD" id="cd20071">
    <property type="entry name" value="SET_SMYD"/>
    <property type="match status" value="1"/>
</dbReference>
<dbReference type="PANTHER" id="PTHR46455">
    <property type="entry name" value="SET AND MYND DOMAIN CONTAINING, ARTHROPOD-SPECIFIC, MEMBER 4, ISOFORM A"/>
    <property type="match status" value="1"/>
</dbReference>
<dbReference type="InterPro" id="IPR053010">
    <property type="entry name" value="SET_SmydA-8"/>
</dbReference>
<name>A0ABP1N2M9_XYLVO</name>
<comment type="caution">
    <text evidence="2">The sequence shown here is derived from an EMBL/GenBank/DDBJ whole genome shotgun (WGS) entry which is preliminary data.</text>
</comment>